<dbReference type="EMBL" id="CP006842">
    <property type="protein sequence ID" value="AHW64890.1"/>
    <property type="molecule type" value="Genomic_DNA"/>
</dbReference>
<protein>
    <submittedName>
        <fullName evidence="1">Uncharacterized protein</fullName>
    </submittedName>
</protein>
<sequence>MHDRQEREANDYAAELLIGPDEYQEAEALCDGHSGGIARELGVTVELVHVWQVLQVRKQQEN</sequence>
<reference evidence="1 2" key="1">
    <citation type="journal article" date="2015" name="Int. J. Syst. Evol. Microbiol.">
        <title>Revisiting Corynebacterium glyciniphilum (ex Kubota et al., 1972) sp. nov., nom. rev., isolated from putrefied banana.</title>
        <authorList>
            <person name="Al-Dilaimi A."/>
            <person name="Bednarz H."/>
            <person name="Lomker A."/>
            <person name="Niehaus K."/>
            <person name="Kalinowski J."/>
            <person name="Ruckert C."/>
        </authorList>
    </citation>
    <scope>NUCLEOTIDE SEQUENCE [LARGE SCALE GENOMIC DNA]</scope>
    <source>
        <strain evidence="1">AJ 3170</strain>
    </source>
</reference>
<organism evidence="1 2">
    <name type="scientific">Corynebacterium glyciniphilum AJ 3170</name>
    <dbReference type="NCBI Taxonomy" id="1404245"/>
    <lineage>
        <taxon>Bacteria</taxon>
        <taxon>Bacillati</taxon>
        <taxon>Actinomycetota</taxon>
        <taxon>Actinomycetes</taxon>
        <taxon>Mycobacteriales</taxon>
        <taxon>Corynebacteriaceae</taxon>
        <taxon>Corynebacterium</taxon>
    </lineage>
</organism>
<dbReference type="HOGENOM" id="CLU_2896451_0_0_11"/>
<dbReference type="Proteomes" id="UP000023703">
    <property type="component" value="Chromosome"/>
</dbReference>
<name>X5EBW9_9CORY</name>
<keyword evidence="2" id="KW-1185">Reference proteome</keyword>
<dbReference type="STRING" id="1404245.CGLY_12250"/>
<proteinExistence type="predicted"/>
<evidence type="ECO:0000313" key="1">
    <source>
        <dbReference type="EMBL" id="AHW64890.1"/>
    </source>
</evidence>
<accession>X5EBW9</accession>
<evidence type="ECO:0000313" key="2">
    <source>
        <dbReference type="Proteomes" id="UP000023703"/>
    </source>
</evidence>
<dbReference type="KEGG" id="cgy:CGLY_12250"/>
<gene>
    <name evidence="1" type="ORF">CGLY_12250</name>
</gene>
<dbReference type="AlphaFoldDB" id="X5EBW9"/>